<dbReference type="InterPro" id="IPR037056">
    <property type="entry name" value="RNase_H1_N_sf"/>
</dbReference>
<keyword evidence="5" id="KW-0479">Metal-binding</keyword>
<gene>
    <name evidence="10" type="ORF">PGLA1383_LOCUS17795</name>
</gene>
<comment type="similarity">
    <text evidence="2">Belongs to the RNase H family.</text>
</comment>
<sequence>ATADTGSSASSSGARGYASRAAWFYAVARGRVPGVYVIWDECKAQVDYFQGSKYKKFTTKSEADDFIAANR</sequence>
<evidence type="ECO:0000313" key="10">
    <source>
        <dbReference type="EMBL" id="CAE8599448.1"/>
    </source>
</evidence>
<keyword evidence="7" id="KW-0378">Hydrolase</keyword>
<reference evidence="10" key="1">
    <citation type="submission" date="2021-02" db="EMBL/GenBank/DDBJ databases">
        <authorList>
            <person name="Dougan E. K."/>
            <person name="Rhodes N."/>
            <person name="Thang M."/>
            <person name="Chan C."/>
        </authorList>
    </citation>
    <scope>NUCLEOTIDE SEQUENCE</scope>
</reference>
<evidence type="ECO:0000256" key="8">
    <source>
        <dbReference type="ARBA" id="ARBA00022842"/>
    </source>
</evidence>
<dbReference type="GO" id="GO:0046872">
    <property type="term" value="F:metal ion binding"/>
    <property type="evidence" value="ECO:0007669"/>
    <property type="project" value="UniProtKB-KW"/>
</dbReference>
<accession>A0A813EKE4</accession>
<comment type="cofactor">
    <cofactor evidence="1">
        <name>Mg(2+)</name>
        <dbReference type="ChEBI" id="CHEBI:18420"/>
    </cofactor>
</comment>
<keyword evidence="6" id="KW-0255">Endonuclease</keyword>
<feature type="non-terminal residue" evidence="10">
    <location>
        <position position="1"/>
    </location>
</feature>
<keyword evidence="4" id="KW-0540">Nuclease</keyword>
<keyword evidence="8" id="KW-0460">Magnesium</keyword>
<evidence type="ECO:0000256" key="6">
    <source>
        <dbReference type="ARBA" id="ARBA00022759"/>
    </source>
</evidence>
<evidence type="ECO:0000256" key="2">
    <source>
        <dbReference type="ARBA" id="ARBA00005300"/>
    </source>
</evidence>
<evidence type="ECO:0000256" key="4">
    <source>
        <dbReference type="ARBA" id="ARBA00022722"/>
    </source>
</evidence>
<dbReference type="Gene3D" id="3.40.970.10">
    <property type="entry name" value="Ribonuclease H1, N-terminal domain"/>
    <property type="match status" value="1"/>
</dbReference>
<feature type="domain" description="Ribonuclease H1 N-terminal" evidence="9">
    <location>
        <begin position="24"/>
        <end position="66"/>
    </location>
</feature>
<evidence type="ECO:0000259" key="9">
    <source>
        <dbReference type="Pfam" id="PF01693"/>
    </source>
</evidence>
<dbReference type="InterPro" id="IPR011320">
    <property type="entry name" value="RNase_H1_N"/>
</dbReference>
<evidence type="ECO:0000256" key="1">
    <source>
        <dbReference type="ARBA" id="ARBA00001946"/>
    </source>
</evidence>
<dbReference type="Proteomes" id="UP000654075">
    <property type="component" value="Unassembled WGS sequence"/>
</dbReference>
<dbReference type="SUPFAM" id="SSF55658">
    <property type="entry name" value="L9 N-domain-like"/>
    <property type="match status" value="1"/>
</dbReference>
<dbReference type="AlphaFoldDB" id="A0A813EKE4"/>
<dbReference type="EMBL" id="CAJNNV010011127">
    <property type="protein sequence ID" value="CAE8599448.1"/>
    <property type="molecule type" value="Genomic_DNA"/>
</dbReference>
<dbReference type="FunFam" id="3.40.970.10:FF:000001">
    <property type="entry name" value="Ribonuclease H1"/>
    <property type="match status" value="1"/>
</dbReference>
<dbReference type="GO" id="GO:0004523">
    <property type="term" value="F:RNA-DNA hybrid ribonuclease activity"/>
    <property type="evidence" value="ECO:0007669"/>
    <property type="project" value="UniProtKB-EC"/>
</dbReference>
<proteinExistence type="inferred from homology"/>
<evidence type="ECO:0000256" key="5">
    <source>
        <dbReference type="ARBA" id="ARBA00022723"/>
    </source>
</evidence>
<dbReference type="OrthoDB" id="296442at2759"/>
<dbReference type="Pfam" id="PF01693">
    <property type="entry name" value="Cauli_VI"/>
    <property type="match status" value="1"/>
</dbReference>
<dbReference type="EC" id="3.1.26.4" evidence="3"/>
<organism evidence="10 11">
    <name type="scientific">Polarella glacialis</name>
    <name type="common">Dinoflagellate</name>
    <dbReference type="NCBI Taxonomy" id="89957"/>
    <lineage>
        <taxon>Eukaryota</taxon>
        <taxon>Sar</taxon>
        <taxon>Alveolata</taxon>
        <taxon>Dinophyceae</taxon>
        <taxon>Suessiales</taxon>
        <taxon>Suessiaceae</taxon>
        <taxon>Polarella</taxon>
    </lineage>
</organism>
<dbReference type="OMA" id="VIWDECK"/>
<dbReference type="InterPro" id="IPR009027">
    <property type="entry name" value="Ribosomal_bL9/RNase_H1_N"/>
</dbReference>
<evidence type="ECO:0000313" key="11">
    <source>
        <dbReference type="Proteomes" id="UP000654075"/>
    </source>
</evidence>
<evidence type="ECO:0000256" key="7">
    <source>
        <dbReference type="ARBA" id="ARBA00022801"/>
    </source>
</evidence>
<keyword evidence="11" id="KW-1185">Reference proteome</keyword>
<comment type="caution">
    <text evidence="10">The sequence shown here is derived from an EMBL/GenBank/DDBJ whole genome shotgun (WGS) entry which is preliminary data.</text>
</comment>
<evidence type="ECO:0000256" key="3">
    <source>
        <dbReference type="ARBA" id="ARBA00012180"/>
    </source>
</evidence>
<protein>
    <recommendedName>
        <fullName evidence="3">ribonuclease H</fullName>
        <ecNumber evidence="3">3.1.26.4</ecNumber>
    </recommendedName>
</protein>
<name>A0A813EKE4_POLGL</name>